<evidence type="ECO:0000313" key="2">
    <source>
        <dbReference type="EMBL" id="EOD70330.1"/>
    </source>
</evidence>
<keyword evidence="3" id="KW-1185">Reference proteome</keyword>
<dbReference type="AlphaFoldDB" id="R1I3E4"/>
<protein>
    <submittedName>
        <fullName evidence="2">Uncharacterized protein</fullName>
    </submittedName>
</protein>
<feature type="region of interest" description="Disordered" evidence="1">
    <location>
        <begin position="1"/>
        <end position="23"/>
    </location>
</feature>
<gene>
    <name evidence="2" type="ORF">H480_01402</name>
</gene>
<dbReference type="EMBL" id="AOUO01000017">
    <property type="protein sequence ID" value="EOD70330.1"/>
    <property type="molecule type" value="Genomic_DNA"/>
</dbReference>
<dbReference type="Proteomes" id="UP000014139">
    <property type="component" value="Unassembled WGS sequence"/>
</dbReference>
<sequence>MSGRQVGDTELVPSLQDSSNLSEAQQDPLASFTLEVINALNLVNQVEHLFKQRIPFRFTEFTLGFFAMQNGRAKL</sequence>
<evidence type="ECO:0000313" key="3">
    <source>
        <dbReference type="Proteomes" id="UP000014139"/>
    </source>
</evidence>
<organism evidence="2 3">
    <name type="scientific">Amycolatopsis vancoresmycina DSM 44592</name>
    <dbReference type="NCBI Taxonomy" id="1292037"/>
    <lineage>
        <taxon>Bacteria</taxon>
        <taxon>Bacillati</taxon>
        <taxon>Actinomycetota</taxon>
        <taxon>Actinomycetes</taxon>
        <taxon>Pseudonocardiales</taxon>
        <taxon>Pseudonocardiaceae</taxon>
        <taxon>Amycolatopsis</taxon>
    </lineage>
</organism>
<name>R1I3E4_9PSEU</name>
<comment type="caution">
    <text evidence="2">The sequence shown here is derived from an EMBL/GenBank/DDBJ whole genome shotgun (WGS) entry which is preliminary data.</text>
</comment>
<reference evidence="2 3" key="1">
    <citation type="submission" date="2013-02" db="EMBL/GenBank/DDBJ databases">
        <title>Draft genome sequence of Amycolatopsis vancoresmycina strain DSM 44592T.</title>
        <authorList>
            <person name="Kumar S."/>
            <person name="Kaur N."/>
            <person name="Kaur C."/>
            <person name="Raghava G.P.S."/>
            <person name="Mayilraj S."/>
        </authorList>
    </citation>
    <scope>NUCLEOTIDE SEQUENCE [LARGE SCALE GENOMIC DNA]</scope>
    <source>
        <strain evidence="2 3">DSM 44592</strain>
    </source>
</reference>
<proteinExistence type="predicted"/>
<evidence type="ECO:0000256" key="1">
    <source>
        <dbReference type="SAM" id="MobiDB-lite"/>
    </source>
</evidence>
<accession>R1I3E4</accession>